<protein>
    <recommendedName>
        <fullName evidence="4">Beta-amylase</fullName>
        <ecNumber evidence="4">3.2.1.2</ecNumber>
    </recommendedName>
</protein>
<keyword evidence="2 4" id="KW-0119">Carbohydrate metabolism</keyword>
<keyword evidence="4" id="KW-0378">Hydrolase</keyword>
<dbReference type="EC" id="3.2.1.2" evidence="4"/>
<keyword evidence="4" id="KW-0326">Glycosidase</keyword>
<dbReference type="InterPro" id="IPR017853">
    <property type="entry name" value="GH"/>
</dbReference>
<feature type="non-terminal residue" evidence="5">
    <location>
        <position position="1"/>
    </location>
</feature>
<evidence type="ECO:0000313" key="6">
    <source>
        <dbReference type="Proteomes" id="UP001154282"/>
    </source>
</evidence>
<dbReference type="Gene3D" id="3.20.20.80">
    <property type="entry name" value="Glycosidases"/>
    <property type="match status" value="2"/>
</dbReference>
<gene>
    <name evidence="5" type="ORF">LITE_LOCUS41301</name>
</gene>
<name>A0AAV0Q2B3_9ROSI</name>
<dbReference type="SUPFAM" id="SSF51445">
    <property type="entry name" value="(Trans)glycosidases"/>
    <property type="match status" value="1"/>
</dbReference>
<organism evidence="5 6">
    <name type="scientific">Linum tenue</name>
    <dbReference type="NCBI Taxonomy" id="586396"/>
    <lineage>
        <taxon>Eukaryota</taxon>
        <taxon>Viridiplantae</taxon>
        <taxon>Streptophyta</taxon>
        <taxon>Embryophyta</taxon>
        <taxon>Tracheophyta</taxon>
        <taxon>Spermatophyta</taxon>
        <taxon>Magnoliopsida</taxon>
        <taxon>eudicotyledons</taxon>
        <taxon>Gunneridae</taxon>
        <taxon>Pentapetalae</taxon>
        <taxon>rosids</taxon>
        <taxon>fabids</taxon>
        <taxon>Malpighiales</taxon>
        <taxon>Linaceae</taxon>
        <taxon>Linum</taxon>
    </lineage>
</organism>
<dbReference type="AlphaFoldDB" id="A0AAV0Q2B3"/>
<dbReference type="GO" id="GO:0016161">
    <property type="term" value="F:beta-amylase activity"/>
    <property type="evidence" value="ECO:0007669"/>
    <property type="project" value="UniProtKB-EC"/>
</dbReference>
<comment type="similarity">
    <text evidence="1 4">Belongs to the glycosyl hydrolase 14 family.</text>
</comment>
<dbReference type="PANTHER" id="PTHR31352:SF1">
    <property type="entry name" value="BETA-AMYLASE 3, CHLOROPLASTIC"/>
    <property type="match status" value="1"/>
</dbReference>
<evidence type="ECO:0000256" key="4">
    <source>
        <dbReference type="RuleBase" id="RU000509"/>
    </source>
</evidence>
<dbReference type="InterPro" id="IPR001554">
    <property type="entry name" value="Glyco_hydro_14"/>
</dbReference>
<comment type="catalytic activity">
    <reaction evidence="4">
        <text>Hydrolysis of (1-&gt;4)-alpha-D-glucosidic linkages in polysaccharides so as to remove successive maltose units from the non-reducing ends of the chains.</text>
        <dbReference type="EC" id="3.2.1.2"/>
    </reaction>
</comment>
<dbReference type="PRINTS" id="PR00750">
    <property type="entry name" value="BETAAMYLASE"/>
</dbReference>
<evidence type="ECO:0000256" key="1">
    <source>
        <dbReference type="ARBA" id="ARBA00005652"/>
    </source>
</evidence>
<dbReference type="EMBL" id="CAMGYJ010000009">
    <property type="protein sequence ID" value="CAI0538811.1"/>
    <property type="molecule type" value="Genomic_DNA"/>
</dbReference>
<evidence type="ECO:0000256" key="2">
    <source>
        <dbReference type="ARBA" id="ARBA00023277"/>
    </source>
</evidence>
<evidence type="ECO:0000256" key="3">
    <source>
        <dbReference type="ARBA" id="ARBA00023326"/>
    </source>
</evidence>
<sequence length="147" mass="16406">IPLPPWVLEEISKNPDLVYTDKSGSSSRNGPLWRIEIPMGIGEFQCYDKYMRASLRAAAEEAGNPDWGIDGPKDSDNILAVAEGVFRGTGVKLSRKVAGIHWHYKTRSHAAELTAGYYNTRNRDGYLPVAQMFAKHGVVFNFICMET</sequence>
<comment type="caution">
    <text evidence="5">The sequence shown here is derived from an EMBL/GenBank/DDBJ whole genome shotgun (WGS) entry which is preliminary data.</text>
</comment>
<keyword evidence="6" id="KW-1185">Reference proteome</keyword>
<dbReference type="Pfam" id="PF01373">
    <property type="entry name" value="Glyco_hydro_14"/>
    <property type="match status" value="2"/>
</dbReference>
<proteinExistence type="inferred from homology"/>
<evidence type="ECO:0000313" key="5">
    <source>
        <dbReference type="EMBL" id="CAI0538811.1"/>
    </source>
</evidence>
<reference evidence="5" key="1">
    <citation type="submission" date="2022-08" db="EMBL/GenBank/DDBJ databases">
        <authorList>
            <person name="Gutierrez-Valencia J."/>
        </authorList>
    </citation>
    <scope>NUCLEOTIDE SEQUENCE</scope>
</reference>
<keyword evidence="3 4" id="KW-0624">Polysaccharide degradation</keyword>
<dbReference type="PANTHER" id="PTHR31352">
    <property type="entry name" value="BETA-AMYLASE 1, CHLOROPLASTIC"/>
    <property type="match status" value="1"/>
</dbReference>
<dbReference type="GO" id="GO:0000272">
    <property type="term" value="P:polysaccharide catabolic process"/>
    <property type="evidence" value="ECO:0007669"/>
    <property type="project" value="UniProtKB-KW"/>
</dbReference>
<dbReference type="Proteomes" id="UP001154282">
    <property type="component" value="Unassembled WGS sequence"/>
</dbReference>
<accession>A0AAV0Q2B3</accession>